<accession>A0AAD6V3X1</accession>
<name>A0AAD6V3X1_9AGAR</name>
<dbReference type="AlphaFoldDB" id="A0AAD6V3X1"/>
<sequence length="237" mass="25957">MSTLGSQPELASEPKLWSLPENDLEATLKPRRTPGEDLQGVSGGASNGGARGSADHPRRRSTDPGQADHVDLRRGGPIPLTGPGSLLDRRPAPEIGYIDVCATSVERAMARRRIFQMGTSRSGCQANRNMRGVDKEHRAGDVLNGGRQRWMEAKSTHVDRASAQSGTDASIDLGRVCRCLSAQPYRFQPTSTRSAEGPWERSEWYNAQDGIHFEQISLPATEITGLANFFFFEKHLS</sequence>
<gene>
    <name evidence="2" type="ORF">GGX14DRAFT_544517</name>
</gene>
<feature type="region of interest" description="Disordered" evidence="1">
    <location>
        <begin position="1"/>
        <end position="87"/>
    </location>
</feature>
<dbReference type="EMBL" id="JARJCW010000055">
    <property type="protein sequence ID" value="KAJ7202308.1"/>
    <property type="molecule type" value="Genomic_DNA"/>
</dbReference>
<evidence type="ECO:0000313" key="2">
    <source>
        <dbReference type="EMBL" id="KAJ7202308.1"/>
    </source>
</evidence>
<protein>
    <submittedName>
        <fullName evidence="2">Uncharacterized protein</fullName>
    </submittedName>
</protein>
<organism evidence="2 3">
    <name type="scientific">Mycena pura</name>
    <dbReference type="NCBI Taxonomy" id="153505"/>
    <lineage>
        <taxon>Eukaryota</taxon>
        <taxon>Fungi</taxon>
        <taxon>Dikarya</taxon>
        <taxon>Basidiomycota</taxon>
        <taxon>Agaricomycotina</taxon>
        <taxon>Agaricomycetes</taxon>
        <taxon>Agaricomycetidae</taxon>
        <taxon>Agaricales</taxon>
        <taxon>Marasmiineae</taxon>
        <taxon>Mycenaceae</taxon>
        <taxon>Mycena</taxon>
    </lineage>
</organism>
<proteinExistence type="predicted"/>
<feature type="compositionally biased region" description="Basic and acidic residues" evidence="1">
    <location>
        <begin position="53"/>
        <end position="74"/>
    </location>
</feature>
<reference evidence="2" key="1">
    <citation type="submission" date="2023-03" db="EMBL/GenBank/DDBJ databases">
        <title>Massive genome expansion in bonnet fungi (Mycena s.s.) driven by repeated elements and novel gene families across ecological guilds.</title>
        <authorList>
            <consortium name="Lawrence Berkeley National Laboratory"/>
            <person name="Harder C.B."/>
            <person name="Miyauchi S."/>
            <person name="Viragh M."/>
            <person name="Kuo A."/>
            <person name="Thoen E."/>
            <person name="Andreopoulos B."/>
            <person name="Lu D."/>
            <person name="Skrede I."/>
            <person name="Drula E."/>
            <person name="Henrissat B."/>
            <person name="Morin E."/>
            <person name="Kohler A."/>
            <person name="Barry K."/>
            <person name="LaButti K."/>
            <person name="Morin E."/>
            <person name="Salamov A."/>
            <person name="Lipzen A."/>
            <person name="Mereny Z."/>
            <person name="Hegedus B."/>
            <person name="Baldrian P."/>
            <person name="Stursova M."/>
            <person name="Weitz H."/>
            <person name="Taylor A."/>
            <person name="Grigoriev I.V."/>
            <person name="Nagy L.G."/>
            <person name="Martin F."/>
            <person name="Kauserud H."/>
        </authorList>
    </citation>
    <scope>NUCLEOTIDE SEQUENCE</scope>
    <source>
        <strain evidence="2">9144</strain>
    </source>
</reference>
<comment type="caution">
    <text evidence="2">The sequence shown here is derived from an EMBL/GenBank/DDBJ whole genome shotgun (WGS) entry which is preliminary data.</text>
</comment>
<keyword evidence="3" id="KW-1185">Reference proteome</keyword>
<feature type="compositionally biased region" description="Gly residues" evidence="1">
    <location>
        <begin position="41"/>
        <end position="51"/>
    </location>
</feature>
<dbReference type="Proteomes" id="UP001219525">
    <property type="component" value="Unassembled WGS sequence"/>
</dbReference>
<evidence type="ECO:0000256" key="1">
    <source>
        <dbReference type="SAM" id="MobiDB-lite"/>
    </source>
</evidence>
<evidence type="ECO:0000313" key="3">
    <source>
        <dbReference type="Proteomes" id="UP001219525"/>
    </source>
</evidence>